<feature type="region of interest" description="Disordered" evidence="1">
    <location>
        <begin position="172"/>
        <end position="193"/>
    </location>
</feature>
<evidence type="ECO:0000313" key="3">
    <source>
        <dbReference type="Proteomes" id="UP001375240"/>
    </source>
</evidence>
<keyword evidence="3" id="KW-1185">Reference proteome</keyword>
<evidence type="ECO:0000256" key="1">
    <source>
        <dbReference type="SAM" id="MobiDB-lite"/>
    </source>
</evidence>
<dbReference type="Proteomes" id="UP001375240">
    <property type="component" value="Unassembled WGS sequence"/>
</dbReference>
<dbReference type="EMBL" id="JAVHNQ010000018">
    <property type="protein sequence ID" value="KAK6330378.1"/>
    <property type="molecule type" value="Genomic_DNA"/>
</dbReference>
<sequence>MTPIGPQDLSGSAQAPANRETSTPTSLDLAKRYGSELTPAWFYKRKMNVRCGPATSVYNQDPKAVDYPGVGYWQYPLWKSDAFASRDDAFSVIVARQKICKSCHCDDDDCYCHAELSQPTPTATGVSLPDYQRLLDSIPPVIKSQHKYYKWFHGLGEHGDFIAFSRDQPPFSNAQNGITGTKEPYSLEGPDRSRDSGWGSFAGLAAGYGMGGLGAAGSLLRRSFERLVAGADSLQPTNQTLNGTLSVAP</sequence>
<organism evidence="2 3">
    <name type="scientific">Orbilia brochopaga</name>
    <dbReference type="NCBI Taxonomy" id="3140254"/>
    <lineage>
        <taxon>Eukaryota</taxon>
        <taxon>Fungi</taxon>
        <taxon>Dikarya</taxon>
        <taxon>Ascomycota</taxon>
        <taxon>Pezizomycotina</taxon>
        <taxon>Orbiliomycetes</taxon>
        <taxon>Orbiliales</taxon>
        <taxon>Orbiliaceae</taxon>
        <taxon>Orbilia</taxon>
    </lineage>
</organism>
<gene>
    <name evidence="2" type="ORF">TWF696_003474</name>
</gene>
<name>A0AAV9TZL0_9PEZI</name>
<dbReference type="AlphaFoldDB" id="A0AAV9TZL0"/>
<feature type="region of interest" description="Disordered" evidence="1">
    <location>
        <begin position="1"/>
        <end position="26"/>
    </location>
</feature>
<reference evidence="2 3" key="1">
    <citation type="submission" date="2019-10" db="EMBL/GenBank/DDBJ databases">
        <authorList>
            <person name="Palmer J.M."/>
        </authorList>
    </citation>
    <scope>NUCLEOTIDE SEQUENCE [LARGE SCALE GENOMIC DNA]</scope>
    <source>
        <strain evidence="2 3">TWF696</strain>
    </source>
</reference>
<comment type="caution">
    <text evidence="2">The sequence shown here is derived from an EMBL/GenBank/DDBJ whole genome shotgun (WGS) entry which is preliminary data.</text>
</comment>
<accession>A0AAV9TZL0</accession>
<protein>
    <submittedName>
        <fullName evidence="2">Uncharacterized protein</fullName>
    </submittedName>
</protein>
<feature type="compositionally biased region" description="Polar residues" evidence="1">
    <location>
        <begin position="9"/>
        <end position="26"/>
    </location>
</feature>
<proteinExistence type="predicted"/>
<evidence type="ECO:0000313" key="2">
    <source>
        <dbReference type="EMBL" id="KAK6330378.1"/>
    </source>
</evidence>